<reference evidence="1" key="1">
    <citation type="journal article" date="2021" name="Environ. Microbiol.">
        <title>Gene family expansions and transcriptome signatures uncover fungal adaptations to wood decay.</title>
        <authorList>
            <person name="Hage H."/>
            <person name="Miyauchi S."/>
            <person name="Viragh M."/>
            <person name="Drula E."/>
            <person name="Min B."/>
            <person name="Chaduli D."/>
            <person name="Navarro D."/>
            <person name="Favel A."/>
            <person name="Norest M."/>
            <person name="Lesage-Meessen L."/>
            <person name="Balint B."/>
            <person name="Merenyi Z."/>
            <person name="de Eugenio L."/>
            <person name="Morin E."/>
            <person name="Martinez A.T."/>
            <person name="Baldrian P."/>
            <person name="Stursova M."/>
            <person name="Martinez M.J."/>
            <person name="Novotny C."/>
            <person name="Magnuson J.K."/>
            <person name="Spatafora J.W."/>
            <person name="Maurice S."/>
            <person name="Pangilinan J."/>
            <person name="Andreopoulos W."/>
            <person name="LaButti K."/>
            <person name="Hundley H."/>
            <person name="Na H."/>
            <person name="Kuo A."/>
            <person name="Barry K."/>
            <person name="Lipzen A."/>
            <person name="Henrissat B."/>
            <person name="Riley R."/>
            <person name="Ahrendt S."/>
            <person name="Nagy L.G."/>
            <person name="Grigoriev I.V."/>
            <person name="Martin F."/>
            <person name="Rosso M.N."/>
        </authorList>
    </citation>
    <scope>NUCLEOTIDE SEQUENCE</scope>
    <source>
        <strain evidence="1">CBS 384.51</strain>
    </source>
</reference>
<name>A0ACB8U2M7_9APHY</name>
<dbReference type="EMBL" id="MU274913">
    <property type="protein sequence ID" value="KAI0088622.1"/>
    <property type="molecule type" value="Genomic_DNA"/>
</dbReference>
<sequence>MSHMQAEGVCLKCPEDLGIQVNLSQELAYQTLVRATGLAAQVPFQWTYIDRPVDGQVLLIFLTNQMSFPIDGIRYQDQEQRYTIPVGSTRELEVSEVKFGFIPGHDNVASRIRRRYRMIKGGHPQLILVHYSRGQSIPIVPSLNQPIRSYPLRPPNEPAVFVVGPRQGQKVYQNGGAPGSMPGPDRGMPPIGFGDPQAMLAQRNNAMEALERRNRAERERSASMVARTGAQARVEEEDSADESEMISIRNLALARYRRNHEFMNAVFNQAAFGKHLEQSEVKPAYAIFNTEDLQSKIAKLETEIDSLDAAATARRMARYGQTFANTSMDVQMEGVPV</sequence>
<dbReference type="Proteomes" id="UP001055072">
    <property type="component" value="Unassembled WGS sequence"/>
</dbReference>
<keyword evidence="2" id="KW-1185">Reference proteome</keyword>
<organism evidence="1 2">
    <name type="scientific">Irpex rosettiformis</name>
    <dbReference type="NCBI Taxonomy" id="378272"/>
    <lineage>
        <taxon>Eukaryota</taxon>
        <taxon>Fungi</taxon>
        <taxon>Dikarya</taxon>
        <taxon>Basidiomycota</taxon>
        <taxon>Agaricomycotina</taxon>
        <taxon>Agaricomycetes</taxon>
        <taxon>Polyporales</taxon>
        <taxon>Irpicaceae</taxon>
        <taxon>Irpex</taxon>
    </lineage>
</organism>
<evidence type="ECO:0000313" key="1">
    <source>
        <dbReference type="EMBL" id="KAI0088622.1"/>
    </source>
</evidence>
<accession>A0ACB8U2M7</accession>
<comment type="caution">
    <text evidence="1">The sequence shown here is derived from an EMBL/GenBank/DDBJ whole genome shotgun (WGS) entry which is preliminary data.</text>
</comment>
<evidence type="ECO:0000313" key="2">
    <source>
        <dbReference type="Proteomes" id="UP001055072"/>
    </source>
</evidence>
<gene>
    <name evidence="1" type="ORF">BDY19DRAFT_994000</name>
</gene>
<proteinExistence type="predicted"/>
<protein>
    <submittedName>
        <fullName evidence="1">Uncharacterized protein</fullName>
    </submittedName>
</protein>